<dbReference type="InterPro" id="IPR015421">
    <property type="entry name" value="PyrdxlP-dep_Trfase_major"/>
</dbReference>
<feature type="domain" description="Aromatic amino acid beta-eliminating lyase/threonine aldolase" evidence="4">
    <location>
        <begin position="6"/>
        <end position="240"/>
    </location>
</feature>
<name>A0ABT1WLZ9_9LACT</name>
<evidence type="ECO:0000259" key="4">
    <source>
        <dbReference type="Pfam" id="PF01212"/>
    </source>
</evidence>
<dbReference type="Pfam" id="PF01212">
    <property type="entry name" value="Beta_elim_lyase"/>
    <property type="match status" value="1"/>
</dbReference>
<dbReference type="PANTHER" id="PTHR48097">
    <property type="entry name" value="L-THREONINE ALDOLASE-RELATED"/>
    <property type="match status" value="1"/>
</dbReference>
<dbReference type="SUPFAM" id="SSF53383">
    <property type="entry name" value="PLP-dependent transferases"/>
    <property type="match status" value="1"/>
</dbReference>
<keyword evidence="5" id="KW-0032">Aminotransferase</keyword>
<dbReference type="GO" id="GO:0008483">
    <property type="term" value="F:transaminase activity"/>
    <property type="evidence" value="ECO:0007669"/>
    <property type="project" value="UniProtKB-KW"/>
</dbReference>
<dbReference type="EMBL" id="JANHNZ010000002">
    <property type="protein sequence ID" value="MCQ9209500.1"/>
    <property type="molecule type" value="Genomic_DNA"/>
</dbReference>
<comment type="cofactor">
    <cofactor evidence="1">
        <name>pyridoxal 5'-phosphate</name>
        <dbReference type="ChEBI" id="CHEBI:597326"/>
    </cofactor>
</comment>
<protein>
    <submittedName>
        <fullName evidence="5">Aminotransferase class I/II-fold pyridoxal phosphate-dependent enzyme</fullName>
    </submittedName>
</protein>
<organism evidence="5 6">
    <name type="scientific">Granulicatella seriolae</name>
    <dbReference type="NCBI Taxonomy" id="2967226"/>
    <lineage>
        <taxon>Bacteria</taxon>
        <taxon>Bacillati</taxon>
        <taxon>Bacillota</taxon>
        <taxon>Bacilli</taxon>
        <taxon>Lactobacillales</taxon>
        <taxon>Carnobacteriaceae</taxon>
        <taxon>Granulicatella</taxon>
    </lineage>
</organism>
<evidence type="ECO:0000256" key="1">
    <source>
        <dbReference type="ARBA" id="ARBA00001933"/>
    </source>
</evidence>
<keyword evidence="3" id="KW-0663">Pyridoxal phosphate</keyword>
<accession>A0ABT1WLZ9</accession>
<dbReference type="InterPro" id="IPR015422">
    <property type="entry name" value="PyrdxlP-dep_Trfase_small"/>
</dbReference>
<comment type="caution">
    <text evidence="5">The sequence shown here is derived from an EMBL/GenBank/DDBJ whole genome shotgun (WGS) entry which is preliminary data.</text>
</comment>
<reference evidence="5" key="3">
    <citation type="journal article" date="2023" name="Microbiol. Resour. Announc.">
        <title>Draft Genome Sequence of Granulicatella sp. Strain S8, Isolated from a Marine Fish, Seriola quinqueradiata.</title>
        <authorList>
            <person name="Lee M."/>
            <person name="Farooq A."/>
            <person name="Jeong J.B."/>
            <person name="Jung M.Y."/>
        </authorList>
    </citation>
    <scope>NUCLEOTIDE SEQUENCE</scope>
    <source>
        <strain evidence="5">S8</strain>
    </source>
</reference>
<dbReference type="Gene3D" id="3.40.640.10">
    <property type="entry name" value="Type I PLP-dependent aspartate aminotransferase-like (Major domain)"/>
    <property type="match status" value="1"/>
</dbReference>
<evidence type="ECO:0000256" key="3">
    <source>
        <dbReference type="ARBA" id="ARBA00022898"/>
    </source>
</evidence>
<dbReference type="InterPro" id="IPR001597">
    <property type="entry name" value="ArAA_b-elim_lyase/Thr_aldolase"/>
</dbReference>
<evidence type="ECO:0000313" key="6">
    <source>
        <dbReference type="Proteomes" id="UP001059480"/>
    </source>
</evidence>
<dbReference type="RefSeq" id="WP_256944614.1">
    <property type="nucleotide sequence ID" value="NZ_JANHNZ010000002.1"/>
</dbReference>
<proteinExistence type="inferred from homology"/>
<reference evidence="5" key="1">
    <citation type="submission" date="2022-07" db="EMBL/GenBank/DDBJ databases">
        <authorList>
            <person name="Jung M.-Y."/>
            <person name="Lee M."/>
        </authorList>
    </citation>
    <scope>NUCLEOTIDE SEQUENCE</scope>
    <source>
        <strain evidence="5">S8</strain>
    </source>
</reference>
<dbReference type="InterPro" id="IPR015424">
    <property type="entry name" value="PyrdxlP-dep_Trfase"/>
</dbReference>
<keyword evidence="6" id="KW-1185">Reference proteome</keyword>
<evidence type="ECO:0000256" key="2">
    <source>
        <dbReference type="ARBA" id="ARBA00006966"/>
    </source>
</evidence>
<dbReference type="Gene3D" id="3.90.1150.10">
    <property type="entry name" value="Aspartate Aminotransferase, domain 1"/>
    <property type="match status" value="1"/>
</dbReference>
<comment type="similarity">
    <text evidence="2">Belongs to the threonine aldolase family.</text>
</comment>
<keyword evidence="5" id="KW-0808">Transferase</keyword>
<sequence length="353" mass="39081">MTSFGSDYLEGCHPAIMEALIETNFEQTAGYGMDPYSKRASQRIMAAVGQEKAQVHFFVGGTQVNKTVIASVLRPYQGVVSAKTGHIAEHETGAIEASGHKVLELPSLDGKITANQLETVYQNYKNSPVQEHIVQPGMVYLSHPTELGTVYQKKELEEIAQVCQKAGWPLFLDGARLAYALDDGVSDLTLSDIAQLCDLFYIGGTKCGALFGEALVIVNPSLQGHFRAMMKQGGGLLAKGRLLGIQFDQLFKDDLYYQVGKKALFYSRDIRRAFENRGIEFYGESTTNQQFPILNANQADYFINEFGFALWEVLEDGRVVTRYCTSWATKPHDVKALIESIEGMDFLPTSTIS</sequence>
<reference evidence="5" key="2">
    <citation type="journal article" date="2023" name="Curr. Microbiol.">
        <title>Granulicatella seriolae sp. nov., a Novel Facultative Anaerobe Isolated from Yellowtail Marine Fish.</title>
        <authorList>
            <person name="Lee M."/>
            <person name="Choi Y.J."/>
            <person name="Farooq A."/>
            <person name="Jeong J.B."/>
            <person name="Jung M.Y."/>
        </authorList>
    </citation>
    <scope>NUCLEOTIDE SEQUENCE</scope>
    <source>
        <strain evidence="5">S8</strain>
    </source>
</reference>
<dbReference type="PANTHER" id="PTHR48097:SF5">
    <property type="entry name" value="LOW SPECIFICITY L-THREONINE ALDOLASE"/>
    <property type="match status" value="1"/>
</dbReference>
<dbReference type="Proteomes" id="UP001059480">
    <property type="component" value="Unassembled WGS sequence"/>
</dbReference>
<gene>
    <name evidence="5" type="ORF">NPA36_02950</name>
</gene>
<evidence type="ECO:0000313" key="5">
    <source>
        <dbReference type="EMBL" id="MCQ9209500.1"/>
    </source>
</evidence>